<protein>
    <submittedName>
        <fullName evidence="3">Tripartite tricarboxylate transporter substrate binding protein</fullName>
    </submittedName>
</protein>
<keyword evidence="4" id="KW-1185">Reference proteome</keyword>
<dbReference type="PIRSF" id="PIRSF017082">
    <property type="entry name" value="YflP"/>
    <property type="match status" value="1"/>
</dbReference>
<dbReference type="InterPro" id="IPR042100">
    <property type="entry name" value="Bug_dom1"/>
</dbReference>
<gene>
    <name evidence="3" type="ORF">NVS89_18980</name>
</gene>
<dbReference type="RefSeq" id="WP_258734328.1">
    <property type="nucleotide sequence ID" value="NZ_JANTHZ010000010.1"/>
</dbReference>
<dbReference type="EMBL" id="JANTHZ010000010">
    <property type="protein sequence ID" value="MCS0497175.1"/>
    <property type="molecule type" value="Genomic_DNA"/>
</dbReference>
<comment type="similarity">
    <text evidence="1">Belongs to the UPF0065 (bug) family.</text>
</comment>
<evidence type="ECO:0000256" key="1">
    <source>
        <dbReference type="ARBA" id="ARBA00006987"/>
    </source>
</evidence>
<evidence type="ECO:0000313" key="3">
    <source>
        <dbReference type="EMBL" id="MCS0497175.1"/>
    </source>
</evidence>
<sequence>MKSTLRVALAVAGTLLTSAAAFADYPDRPIQVIVGFSAGGAMDATIRTVAPTLQKILGQPVVVINKPGAGGAVAWTEVARSKPDGYTLGSVNYPAISGVTASGGLPIDPLKSFDFLGNVMVDPAIVVVPAKSPYKSLGDVVTYLKAHPGGLSYGATGSTSLDGLVSLALAAKADAKFRVVNFAGTPEAVTALLGGHIDALGLAVSEVLPLMQEGSVRILGVGGDKRNPLIPDVPTFKEQGFDLPISASSRGMIAPAGMDPAVLKKLRDAVKQATEDPEYVERAKKVSQRVSYSSPEEVRDVVTKQIEFLSQSLPKK</sequence>
<accession>A0A9X2PJE9</accession>
<keyword evidence="2" id="KW-0732">Signal</keyword>
<reference evidence="3" key="1">
    <citation type="submission" date="2022-08" db="EMBL/GenBank/DDBJ databases">
        <authorList>
            <person name="Li F."/>
        </authorList>
    </citation>
    <scope>NUCLEOTIDE SEQUENCE</scope>
    <source>
        <strain evidence="3">MQZ15Z-1</strain>
    </source>
</reference>
<dbReference type="SUPFAM" id="SSF53850">
    <property type="entry name" value="Periplasmic binding protein-like II"/>
    <property type="match status" value="1"/>
</dbReference>
<dbReference type="Proteomes" id="UP001151088">
    <property type="component" value="Unassembled WGS sequence"/>
</dbReference>
<dbReference type="Gene3D" id="3.40.190.150">
    <property type="entry name" value="Bordetella uptake gene, domain 1"/>
    <property type="match status" value="1"/>
</dbReference>
<dbReference type="PANTHER" id="PTHR42928">
    <property type="entry name" value="TRICARBOXYLATE-BINDING PROTEIN"/>
    <property type="match status" value="1"/>
</dbReference>
<comment type="caution">
    <text evidence="3">The sequence shown here is derived from an EMBL/GenBank/DDBJ whole genome shotgun (WGS) entry which is preliminary data.</text>
</comment>
<dbReference type="AlphaFoldDB" id="A0A9X2PJE9"/>
<name>A0A9X2PJE9_9HYPH</name>
<evidence type="ECO:0000313" key="4">
    <source>
        <dbReference type="Proteomes" id="UP001151088"/>
    </source>
</evidence>
<dbReference type="PANTHER" id="PTHR42928:SF5">
    <property type="entry name" value="BLR1237 PROTEIN"/>
    <property type="match status" value="1"/>
</dbReference>
<feature type="signal peptide" evidence="2">
    <location>
        <begin position="1"/>
        <end position="23"/>
    </location>
</feature>
<organism evidence="3 4">
    <name type="scientific">Ancylobacter mangrovi</name>
    <dbReference type="NCBI Taxonomy" id="2972472"/>
    <lineage>
        <taxon>Bacteria</taxon>
        <taxon>Pseudomonadati</taxon>
        <taxon>Pseudomonadota</taxon>
        <taxon>Alphaproteobacteria</taxon>
        <taxon>Hyphomicrobiales</taxon>
        <taxon>Xanthobacteraceae</taxon>
        <taxon>Ancylobacter</taxon>
    </lineage>
</organism>
<proteinExistence type="inferred from homology"/>
<dbReference type="Gene3D" id="3.40.190.10">
    <property type="entry name" value="Periplasmic binding protein-like II"/>
    <property type="match status" value="1"/>
</dbReference>
<feature type="chain" id="PRO_5040933719" evidence="2">
    <location>
        <begin position="24"/>
        <end position="316"/>
    </location>
</feature>
<evidence type="ECO:0000256" key="2">
    <source>
        <dbReference type="SAM" id="SignalP"/>
    </source>
</evidence>
<dbReference type="CDD" id="cd07012">
    <property type="entry name" value="PBP2_Bug_TTT"/>
    <property type="match status" value="1"/>
</dbReference>
<dbReference type="Pfam" id="PF03401">
    <property type="entry name" value="TctC"/>
    <property type="match status" value="1"/>
</dbReference>
<dbReference type="InterPro" id="IPR005064">
    <property type="entry name" value="BUG"/>
</dbReference>